<reference evidence="7" key="1">
    <citation type="submission" date="2025-08" db="UniProtKB">
        <authorList>
            <consortium name="RefSeq"/>
        </authorList>
    </citation>
    <scope>IDENTIFICATION</scope>
    <source>
        <tissue evidence="7">Blood</tissue>
    </source>
</reference>
<accession>A0A6J3IRG7</accession>
<evidence type="ECO:0000256" key="3">
    <source>
        <dbReference type="ARBA" id="ARBA00022968"/>
    </source>
</evidence>
<evidence type="ECO:0000256" key="2">
    <source>
        <dbReference type="ARBA" id="ARBA00009090"/>
    </source>
</evidence>
<keyword evidence="3" id="KW-0735">Signal-anchor</keyword>
<dbReference type="Proteomes" id="UP000504640">
    <property type="component" value="Unplaced"/>
</dbReference>
<dbReference type="GeneID" id="116558723"/>
<keyword evidence="3" id="KW-0812">Transmembrane</keyword>
<organism evidence="6 7">
    <name type="scientific">Sapajus apella</name>
    <name type="common">Brown-capped capuchin</name>
    <name type="synonym">Cebus apella</name>
    <dbReference type="NCBI Taxonomy" id="9515"/>
    <lineage>
        <taxon>Eukaryota</taxon>
        <taxon>Metazoa</taxon>
        <taxon>Chordata</taxon>
        <taxon>Craniata</taxon>
        <taxon>Vertebrata</taxon>
        <taxon>Euteleostomi</taxon>
        <taxon>Mammalia</taxon>
        <taxon>Eutheria</taxon>
        <taxon>Euarchontoglires</taxon>
        <taxon>Primates</taxon>
        <taxon>Haplorrhini</taxon>
        <taxon>Platyrrhini</taxon>
        <taxon>Cebidae</taxon>
        <taxon>Cebinae</taxon>
        <taxon>Sapajus</taxon>
    </lineage>
</organism>
<feature type="domain" description="MGAT4 conserved region" evidence="5">
    <location>
        <begin position="73"/>
        <end position="330"/>
    </location>
</feature>
<keyword evidence="4" id="KW-0333">Golgi apparatus</keyword>
<dbReference type="GO" id="GO:0008375">
    <property type="term" value="F:acetylglucosaminyltransferase activity"/>
    <property type="evidence" value="ECO:0007669"/>
    <property type="project" value="TreeGrafter"/>
</dbReference>
<protein>
    <submittedName>
        <fullName evidence="7">Alpha-1,3-mannosyl-glycoprotein 4-beta-N-acetylglucosaminyltransferase-like protein MGAT4E</fullName>
    </submittedName>
</protein>
<evidence type="ECO:0000313" key="6">
    <source>
        <dbReference type="Proteomes" id="UP000504640"/>
    </source>
</evidence>
<comment type="similarity">
    <text evidence="2">Belongs to the glycosyltransferase 54 family.</text>
</comment>
<dbReference type="GO" id="GO:0006487">
    <property type="term" value="P:protein N-linked glycosylation"/>
    <property type="evidence" value="ECO:0007669"/>
    <property type="project" value="TreeGrafter"/>
</dbReference>
<sequence length="484" mass="54945">MKLLQWMYCSDYKLHPNPGSMHHCFWKYVTAIISLFLLSCFFHKKIQNVEYKLLLKEKEDIAWQTVQEQISSESKNHLQTFKEMQRDSPLFQHASYQFLAGAPPREKRLLTLGIASMQHPRGSYLLDTLQSVFQASSESELEYIVVLVHLSGPDPEWLSKTVANISGLFTSQIGAGKLLVIHGGSPLPGDLSDINHSSPCEALYSRQKVDHALLMNFASNLSDYFLLLEDHIYCTPKFVAAISLALSAWKELPWVILEFAHLSISGKVFHTSDLSRLTPFFLLFQKDTPTHLLLSEFRLLLAQNVPIHFSPSVFHHTADYSVFGDICFPVEKDRVFGEPDNPAATVLTDMVSILAVMPQYAYTLNEEGYYTLDPLKGNYLTVILDRPQRVTRIAVLTGSDKEGRYQLQQGQVELGYDPQEDPKGCTRYALLGPLVGGNLDQIVFSEKESVEELSCIRLLVLASQESWLLIRQIKVWTEPEEEEK</sequence>
<proteinExistence type="inferred from homology"/>
<evidence type="ECO:0000313" key="7">
    <source>
        <dbReference type="RefSeq" id="XP_032144685.1"/>
    </source>
</evidence>
<evidence type="ECO:0000259" key="5">
    <source>
        <dbReference type="Pfam" id="PF04666"/>
    </source>
</evidence>
<dbReference type="PANTHER" id="PTHR12062">
    <property type="entry name" value="N-ACETYLGLUCOSAMINYLTRANSFERASE VI"/>
    <property type="match status" value="1"/>
</dbReference>
<evidence type="ECO:0000256" key="1">
    <source>
        <dbReference type="ARBA" id="ARBA00004323"/>
    </source>
</evidence>
<dbReference type="Pfam" id="PF04666">
    <property type="entry name" value="MGAT4_cons"/>
    <property type="match status" value="1"/>
</dbReference>
<dbReference type="InterPro" id="IPR057279">
    <property type="entry name" value="MGAT4"/>
</dbReference>
<dbReference type="AlphaFoldDB" id="A0A6J3IRG7"/>
<dbReference type="GO" id="GO:0000139">
    <property type="term" value="C:Golgi membrane"/>
    <property type="evidence" value="ECO:0007669"/>
    <property type="project" value="UniProtKB-SubCell"/>
</dbReference>
<dbReference type="RefSeq" id="XP_032144685.1">
    <property type="nucleotide sequence ID" value="XM_032288794.1"/>
</dbReference>
<name>A0A6J3IRG7_SAPAP</name>
<keyword evidence="6" id="KW-1185">Reference proteome</keyword>
<dbReference type="PANTHER" id="PTHR12062:SF32">
    <property type="entry name" value="MGAT4 FAMILY, MEMBER F"/>
    <property type="match status" value="1"/>
</dbReference>
<comment type="subcellular location">
    <subcellularLocation>
        <location evidence="1">Golgi apparatus membrane</location>
        <topology evidence="1">Single-pass type II membrane protein</topology>
    </subcellularLocation>
</comment>
<evidence type="ECO:0000256" key="4">
    <source>
        <dbReference type="ARBA" id="ARBA00023034"/>
    </source>
</evidence>
<gene>
    <name evidence="7" type="primary">LOC116558723</name>
</gene>
<dbReference type="InterPro" id="IPR006759">
    <property type="entry name" value="Glyco_transf_54"/>
</dbReference>